<dbReference type="InterPro" id="IPR003743">
    <property type="entry name" value="Zf-RING_7"/>
</dbReference>
<dbReference type="InterPro" id="IPR056003">
    <property type="entry name" value="CT398_CC_hairpin"/>
</dbReference>
<organism evidence="4 5">
    <name type="scientific">Terrimicrobium sacchariphilum</name>
    <dbReference type="NCBI Taxonomy" id="690879"/>
    <lineage>
        <taxon>Bacteria</taxon>
        <taxon>Pseudomonadati</taxon>
        <taxon>Verrucomicrobiota</taxon>
        <taxon>Terrimicrobiia</taxon>
        <taxon>Terrimicrobiales</taxon>
        <taxon>Terrimicrobiaceae</taxon>
        <taxon>Terrimicrobium</taxon>
    </lineage>
</organism>
<dbReference type="EMBL" id="BDCO01000002">
    <property type="protein sequence ID" value="GAT34160.1"/>
    <property type="molecule type" value="Genomic_DNA"/>
</dbReference>
<reference evidence="5" key="1">
    <citation type="journal article" date="2017" name="Genome Announc.">
        <title>Draft Genome Sequence of Terrimicrobium sacchariphilum NM-5T, a Facultative Anaerobic Soil Bacterium of the Class Spartobacteria.</title>
        <authorList>
            <person name="Qiu Y.L."/>
            <person name="Tourlousse D.M."/>
            <person name="Matsuura N."/>
            <person name="Ohashi A."/>
            <person name="Sekiguchi Y."/>
        </authorList>
    </citation>
    <scope>NUCLEOTIDE SEQUENCE [LARGE SCALE GENOMIC DNA]</scope>
    <source>
        <strain evidence="5">NM-5</strain>
    </source>
</reference>
<evidence type="ECO:0000313" key="4">
    <source>
        <dbReference type="EMBL" id="GAT34160.1"/>
    </source>
</evidence>
<evidence type="ECO:0000256" key="1">
    <source>
        <dbReference type="SAM" id="Coils"/>
    </source>
</evidence>
<dbReference type="PANTHER" id="PTHR39082">
    <property type="entry name" value="PHOSPHOLIPASE C-BETA-2-RELATED"/>
    <property type="match status" value="1"/>
</dbReference>
<keyword evidence="5" id="KW-1185">Reference proteome</keyword>
<evidence type="ECO:0000259" key="3">
    <source>
        <dbReference type="Pfam" id="PF24481"/>
    </source>
</evidence>
<name>A0A146G9L9_TERSA</name>
<sequence>MFRQMLDLIEKLLTLQDRDQRLRALQTELANLPQERAAKEKLIADSAARLEKAKTRAKEIEVEKRNLETEAQAKRDSIARYRQQQLQTRKNEEYSALAHEIEAAEKVISSIEDRELELMDEAERLKPEISAAEKTHSEEKTKIELVIKSLDEKKGNLESRIGEVKKERDAATAGIDEDVLDRYQRLFKTKNGNPVVALEHEVCMGCHMKVTTQTVVQVKAHTDVIHCPQCGRMLYIPA</sequence>
<dbReference type="OrthoDB" id="9799341at2"/>
<proteinExistence type="predicted"/>
<dbReference type="PANTHER" id="PTHR39082:SF1">
    <property type="entry name" value="SCAVENGER RECEPTOR CLASS A MEMBER 3"/>
    <property type="match status" value="1"/>
</dbReference>
<evidence type="ECO:0000313" key="5">
    <source>
        <dbReference type="Proteomes" id="UP000076023"/>
    </source>
</evidence>
<keyword evidence="1" id="KW-0175">Coiled coil</keyword>
<dbReference type="Gene3D" id="1.10.287.1490">
    <property type="match status" value="1"/>
</dbReference>
<protein>
    <submittedName>
        <fullName evidence="4">Uncharacterized protein</fullName>
    </submittedName>
</protein>
<gene>
    <name evidence="4" type="ORF">TSACC_22584</name>
</gene>
<dbReference type="Pfam" id="PF24481">
    <property type="entry name" value="CT398_CC"/>
    <property type="match status" value="1"/>
</dbReference>
<feature type="domain" description="C4-type zinc ribbon" evidence="2">
    <location>
        <begin position="202"/>
        <end position="234"/>
    </location>
</feature>
<evidence type="ECO:0000259" key="2">
    <source>
        <dbReference type="Pfam" id="PF02591"/>
    </source>
</evidence>
<dbReference type="Proteomes" id="UP000076023">
    <property type="component" value="Unassembled WGS sequence"/>
</dbReference>
<dbReference type="STRING" id="690879.TSACC_22584"/>
<accession>A0A146G9L9</accession>
<dbReference type="AlphaFoldDB" id="A0A146G9L9"/>
<dbReference type="InParanoid" id="A0A146G9L9"/>
<feature type="coiled-coil region" evidence="1">
    <location>
        <begin position="43"/>
        <end position="121"/>
    </location>
</feature>
<dbReference type="InterPro" id="IPR052376">
    <property type="entry name" value="Oxidative_Scav/Glycosyltrans"/>
</dbReference>
<feature type="domain" description="CT398-like coiled coil hairpin" evidence="3">
    <location>
        <begin position="15"/>
        <end position="188"/>
    </location>
</feature>
<comment type="caution">
    <text evidence="4">The sequence shown here is derived from an EMBL/GenBank/DDBJ whole genome shotgun (WGS) entry which is preliminary data.</text>
</comment>
<dbReference type="Pfam" id="PF02591">
    <property type="entry name" value="Zn_ribbon_9"/>
    <property type="match status" value="1"/>
</dbReference>